<evidence type="ECO:0000313" key="2">
    <source>
        <dbReference type="EMBL" id="WEK38204.1"/>
    </source>
</evidence>
<dbReference type="PANTHER" id="PTHR18964:SF149">
    <property type="entry name" value="BIFUNCTIONAL UDP-N-ACETYLGLUCOSAMINE 2-EPIMERASE_N-ACETYLMANNOSAMINE KINASE"/>
    <property type="match status" value="1"/>
</dbReference>
<sequence>MQQSFIAGADIGGSHITAALVDLSTNTLVPGTLTRHAIATHEEAPVIIENWARTIREAYAHFPAFTGPVQIGIAMPGPLDYEQGICYIRNQGKYESLYGLNIKSLLAAQLGITATDIRMMNDALCFLQGEVVGGAATGFTRVLGFTLGTGLGSALYSDGHTIDADLWQSPFRDGIAEDYISSRWFVQRYHTLTGGSVTGARELQEKVGKEPIAGAIFEEFAGNLACFLAGVIPQHQPQVIVLGGNIAKGYELFLPPLEATLAQQGINVPIRIATLGENAQIIGAADCWRYSLA</sequence>
<dbReference type="CDD" id="cd23763">
    <property type="entry name" value="ASKHA_ATPase_ROK"/>
    <property type="match status" value="1"/>
</dbReference>
<dbReference type="InterPro" id="IPR043129">
    <property type="entry name" value="ATPase_NBD"/>
</dbReference>
<comment type="similarity">
    <text evidence="1">Belongs to the ROK (NagC/XylR) family.</text>
</comment>
<dbReference type="PANTHER" id="PTHR18964">
    <property type="entry name" value="ROK (REPRESSOR, ORF, KINASE) FAMILY"/>
    <property type="match status" value="1"/>
</dbReference>
<name>A0AAJ5WXV9_9BACT</name>
<reference evidence="2" key="1">
    <citation type="submission" date="2023-03" db="EMBL/GenBank/DDBJ databases">
        <title>Andean soil-derived lignocellulolytic bacterial consortium as a source of novel taxa and putative plastic-active enzymes.</title>
        <authorList>
            <person name="Diaz-Garcia L."/>
            <person name="Chuvochina M."/>
            <person name="Feuerriegel G."/>
            <person name="Bunk B."/>
            <person name="Sproer C."/>
            <person name="Streit W.R."/>
            <person name="Rodriguez L.M."/>
            <person name="Overmann J."/>
            <person name="Jimenez D.J."/>
        </authorList>
    </citation>
    <scope>NUCLEOTIDE SEQUENCE</scope>
    <source>
        <strain evidence="2">MAG 7</strain>
    </source>
</reference>
<dbReference type="InterPro" id="IPR000600">
    <property type="entry name" value="ROK"/>
</dbReference>
<evidence type="ECO:0000256" key="1">
    <source>
        <dbReference type="ARBA" id="ARBA00006479"/>
    </source>
</evidence>
<gene>
    <name evidence="2" type="ORF">P0Y53_11920</name>
</gene>
<organism evidence="2 3">
    <name type="scientific">Candidatus Pseudobacter hemicellulosilyticus</name>
    <dbReference type="NCBI Taxonomy" id="3121375"/>
    <lineage>
        <taxon>Bacteria</taxon>
        <taxon>Pseudomonadati</taxon>
        <taxon>Bacteroidota</taxon>
        <taxon>Chitinophagia</taxon>
        <taxon>Chitinophagales</taxon>
        <taxon>Chitinophagaceae</taxon>
        <taxon>Pseudobacter</taxon>
    </lineage>
</organism>
<dbReference type="Gene3D" id="3.30.420.40">
    <property type="match status" value="3"/>
</dbReference>
<dbReference type="Pfam" id="PF00480">
    <property type="entry name" value="ROK"/>
    <property type="match status" value="2"/>
</dbReference>
<evidence type="ECO:0000313" key="3">
    <source>
        <dbReference type="Proteomes" id="UP001220610"/>
    </source>
</evidence>
<protein>
    <submittedName>
        <fullName evidence="2">ROK family protein</fullName>
    </submittedName>
</protein>
<dbReference type="AlphaFoldDB" id="A0AAJ5WXV9"/>
<proteinExistence type="inferred from homology"/>
<dbReference type="EMBL" id="CP119311">
    <property type="protein sequence ID" value="WEK38204.1"/>
    <property type="molecule type" value="Genomic_DNA"/>
</dbReference>
<dbReference type="Proteomes" id="UP001220610">
    <property type="component" value="Chromosome"/>
</dbReference>
<dbReference type="SUPFAM" id="SSF53067">
    <property type="entry name" value="Actin-like ATPase domain"/>
    <property type="match status" value="1"/>
</dbReference>
<accession>A0AAJ5WXV9</accession>